<dbReference type="GeneID" id="19188417"/>
<evidence type="ECO:0000256" key="1">
    <source>
        <dbReference type="SAM" id="MobiDB-lite"/>
    </source>
</evidence>
<dbReference type="HOGENOM" id="CLU_014760_0_0_1"/>
<feature type="compositionally biased region" description="Basic and acidic residues" evidence="1">
    <location>
        <begin position="851"/>
        <end position="866"/>
    </location>
</feature>
<dbReference type="STRING" id="1182543.W9WX69"/>
<protein>
    <submittedName>
        <fullName evidence="2">Uncharacterized protein</fullName>
    </submittedName>
</protein>
<name>W9WX69_9EURO</name>
<dbReference type="EMBL" id="AMGX01000005">
    <property type="protein sequence ID" value="EXJ72543.1"/>
    <property type="molecule type" value="Genomic_DNA"/>
</dbReference>
<organism evidence="2 3">
    <name type="scientific">Cladophialophora psammophila CBS 110553</name>
    <dbReference type="NCBI Taxonomy" id="1182543"/>
    <lineage>
        <taxon>Eukaryota</taxon>
        <taxon>Fungi</taxon>
        <taxon>Dikarya</taxon>
        <taxon>Ascomycota</taxon>
        <taxon>Pezizomycotina</taxon>
        <taxon>Eurotiomycetes</taxon>
        <taxon>Chaetothyriomycetidae</taxon>
        <taxon>Chaetothyriales</taxon>
        <taxon>Herpotrichiellaceae</taxon>
        <taxon>Cladophialophora</taxon>
    </lineage>
</organism>
<keyword evidence="3" id="KW-1185">Reference proteome</keyword>
<reference evidence="2 3" key="1">
    <citation type="submission" date="2013-03" db="EMBL/GenBank/DDBJ databases">
        <title>The Genome Sequence of Cladophialophora psammophila CBS 110553.</title>
        <authorList>
            <consortium name="The Broad Institute Genomics Platform"/>
            <person name="Cuomo C."/>
            <person name="de Hoog S."/>
            <person name="Gorbushina A."/>
            <person name="Walker B."/>
            <person name="Young S.K."/>
            <person name="Zeng Q."/>
            <person name="Gargeya S."/>
            <person name="Fitzgerald M."/>
            <person name="Haas B."/>
            <person name="Abouelleil A."/>
            <person name="Allen A.W."/>
            <person name="Alvarado L."/>
            <person name="Arachchi H.M."/>
            <person name="Berlin A.M."/>
            <person name="Chapman S.B."/>
            <person name="Gainer-Dewar J."/>
            <person name="Goldberg J."/>
            <person name="Griggs A."/>
            <person name="Gujja S."/>
            <person name="Hansen M."/>
            <person name="Howarth C."/>
            <person name="Imamovic A."/>
            <person name="Ireland A."/>
            <person name="Larimer J."/>
            <person name="McCowan C."/>
            <person name="Murphy C."/>
            <person name="Pearson M."/>
            <person name="Poon T.W."/>
            <person name="Priest M."/>
            <person name="Roberts A."/>
            <person name="Saif S."/>
            <person name="Shea T."/>
            <person name="Sisk P."/>
            <person name="Sykes S."/>
            <person name="Wortman J."/>
            <person name="Nusbaum C."/>
            <person name="Birren B."/>
        </authorList>
    </citation>
    <scope>NUCLEOTIDE SEQUENCE [LARGE SCALE GENOMIC DNA]</scope>
    <source>
        <strain evidence="2 3">CBS 110553</strain>
    </source>
</reference>
<dbReference type="eggNOG" id="ENOG502ST5Y">
    <property type="taxonomic scope" value="Eukaryota"/>
</dbReference>
<evidence type="ECO:0000313" key="3">
    <source>
        <dbReference type="Proteomes" id="UP000019471"/>
    </source>
</evidence>
<dbReference type="AlphaFoldDB" id="W9WX69"/>
<gene>
    <name evidence="2" type="ORF">A1O5_03689</name>
</gene>
<sequence>MTKGLSAASCISHQGPRFVWIPDALLTDTFNRFCHHKRYGSSVPGPLEAQRRAAKRKNTSLAHASLGGISADPSIVLGSSANKLAWWQSLKDAEADSAAASSRVLPAWLFPFASSVADSKPTSSTIETDRTQLEPRKISEQEAMQLCRCETLTEIKDWIQEEGFDLRENAHVGAAIARHMLQTDFETHEIASYIRDPMFHPPGTSFILQLAHGLLGRPWDAASWGVLHDALCSATELGLLNVNDLKEVITELVNLAEVQLTDANGRRKRVKDNAQMYLIYGMLESLDRSTVLRLTDLGSSFLSGLFSNFATLRYYRGWCRKLLWRLLPWAPKSHVAVIRRITLNQLQHICRHNPHEKVGQMLAERLAVVDPEILQVVLIDITEKLLSMSMESGTMLYKYLWYHWCGTLAVLGSPAFDLSLTQRAWASAQSAKSSLPQDQRLLTFAWTAMHLCQDLRTSVDALDRLQFLDHFERLLRSIPEFTEDFLDHAIFALGDMALPNKHILRRNLARLSVKADALLPALDAKSAAKSILEPGISPSLIDERTQNAHFEGNEALGELIESSNNDLSAFKILSRRMIQKSTTSFGFVCHLLETNPLFKLALRTPHVFSQPPGDVDKRTWRVGTGIFADLSTPGGEIETAVSSGPEGALSNSSLPSRDEVIDLISHLALSFASSTVATPRAALRRVYWCYLFLRRYGAPVPPAITRALWHAGVTRYGDQGTSATLFKWILLQVSRAEGEAVASLLLWNETFRQMRQEQIAAWTKIDEDEEKRLLADLEAGAANNKEDEEKQAAFMSAASGSSDNDLFNGGETTDPELLKKIMFLKSEPPDKSIWLPRAQRKPNSQGCSTTEEEKQQQQEMLQRKAAEARKVANLLFRD</sequence>
<dbReference type="Proteomes" id="UP000019471">
    <property type="component" value="Unassembled WGS sequence"/>
</dbReference>
<feature type="region of interest" description="Disordered" evidence="1">
    <location>
        <begin position="833"/>
        <end position="866"/>
    </location>
</feature>
<evidence type="ECO:0000313" key="2">
    <source>
        <dbReference type="EMBL" id="EXJ72543.1"/>
    </source>
</evidence>
<proteinExistence type="predicted"/>
<accession>W9WX69</accession>
<dbReference type="OrthoDB" id="2013972at2759"/>
<comment type="caution">
    <text evidence="2">The sequence shown here is derived from an EMBL/GenBank/DDBJ whole genome shotgun (WGS) entry which is preliminary data.</text>
</comment>
<dbReference type="RefSeq" id="XP_007742490.1">
    <property type="nucleotide sequence ID" value="XM_007744300.1"/>
</dbReference>
<feature type="region of interest" description="Disordered" evidence="1">
    <location>
        <begin position="781"/>
        <end position="811"/>
    </location>
</feature>